<dbReference type="RefSeq" id="WP_182960603.1">
    <property type="nucleotide sequence ID" value="NZ_WNXC01000008.1"/>
</dbReference>
<keyword evidence="3" id="KW-0677">Repeat</keyword>
<dbReference type="PROSITE" id="PS50005">
    <property type="entry name" value="TPR"/>
    <property type="match status" value="3"/>
</dbReference>
<feature type="repeat" description="TPR" evidence="6">
    <location>
        <begin position="232"/>
        <end position="265"/>
    </location>
</feature>
<dbReference type="Gene3D" id="1.25.40.10">
    <property type="entry name" value="Tetratricopeptide repeat domain"/>
    <property type="match status" value="2"/>
</dbReference>
<feature type="transmembrane region" description="Helical" evidence="7">
    <location>
        <begin position="342"/>
        <end position="362"/>
    </location>
</feature>
<keyword evidence="7" id="KW-0472">Membrane</keyword>
<evidence type="ECO:0000313" key="8">
    <source>
        <dbReference type="EMBL" id="MBB2151086.1"/>
    </source>
</evidence>
<keyword evidence="2" id="KW-0963">Cytoplasm</keyword>
<protein>
    <submittedName>
        <fullName evidence="8">Tetratricopeptide repeat protein</fullName>
    </submittedName>
</protein>
<dbReference type="PANTHER" id="PTHR46630">
    <property type="entry name" value="TETRATRICOPEPTIDE REPEAT PROTEIN 29"/>
    <property type="match status" value="1"/>
</dbReference>
<evidence type="ECO:0000256" key="2">
    <source>
        <dbReference type="ARBA" id="ARBA00022490"/>
    </source>
</evidence>
<evidence type="ECO:0000256" key="3">
    <source>
        <dbReference type="ARBA" id="ARBA00022737"/>
    </source>
</evidence>
<comment type="similarity">
    <text evidence="5">Belongs to the Rap family.</text>
</comment>
<evidence type="ECO:0000256" key="1">
    <source>
        <dbReference type="ARBA" id="ARBA00004496"/>
    </source>
</evidence>
<gene>
    <name evidence="8" type="ORF">GM920_19470</name>
</gene>
<feature type="repeat" description="TPR" evidence="6">
    <location>
        <begin position="192"/>
        <end position="225"/>
    </location>
</feature>
<feature type="repeat" description="TPR" evidence="6">
    <location>
        <begin position="112"/>
        <end position="145"/>
    </location>
</feature>
<evidence type="ECO:0000256" key="7">
    <source>
        <dbReference type="SAM" id="Phobius"/>
    </source>
</evidence>
<evidence type="ECO:0000313" key="9">
    <source>
        <dbReference type="Proteomes" id="UP000636110"/>
    </source>
</evidence>
<dbReference type="InterPro" id="IPR011990">
    <property type="entry name" value="TPR-like_helical_dom_sf"/>
</dbReference>
<organism evidence="8 9">
    <name type="scientific">Pedobacter gandavensis</name>
    <dbReference type="NCBI Taxonomy" id="2679963"/>
    <lineage>
        <taxon>Bacteria</taxon>
        <taxon>Pseudomonadati</taxon>
        <taxon>Bacteroidota</taxon>
        <taxon>Sphingobacteriia</taxon>
        <taxon>Sphingobacteriales</taxon>
        <taxon>Sphingobacteriaceae</taxon>
        <taxon>Pedobacter</taxon>
    </lineage>
</organism>
<dbReference type="Proteomes" id="UP000636110">
    <property type="component" value="Unassembled WGS sequence"/>
</dbReference>
<dbReference type="InterPro" id="IPR051476">
    <property type="entry name" value="Bac_ResReg_Asp_Phosphatase"/>
</dbReference>
<keyword evidence="4 6" id="KW-0802">TPR repeat</keyword>
<proteinExistence type="inferred from homology"/>
<evidence type="ECO:0000256" key="6">
    <source>
        <dbReference type="PROSITE-ProRule" id="PRU00339"/>
    </source>
</evidence>
<name>A0ABR6F0P5_9SPHI</name>
<keyword evidence="7" id="KW-1133">Transmembrane helix</keyword>
<dbReference type="SUPFAM" id="SSF46894">
    <property type="entry name" value="C-terminal effector domain of the bipartite response regulators"/>
    <property type="match status" value="1"/>
</dbReference>
<dbReference type="EMBL" id="WNXC01000008">
    <property type="protein sequence ID" value="MBB2151086.1"/>
    <property type="molecule type" value="Genomic_DNA"/>
</dbReference>
<dbReference type="PANTHER" id="PTHR46630:SF1">
    <property type="entry name" value="TETRATRICOPEPTIDE REPEAT PROTEIN 29"/>
    <property type="match status" value="1"/>
</dbReference>
<keyword evidence="7" id="KW-0812">Transmembrane</keyword>
<dbReference type="InterPro" id="IPR019734">
    <property type="entry name" value="TPR_rpt"/>
</dbReference>
<comment type="subcellular location">
    <subcellularLocation>
        <location evidence="1">Cytoplasm</location>
    </subcellularLocation>
</comment>
<comment type="caution">
    <text evidence="8">The sequence shown here is derived from an EMBL/GenBank/DDBJ whole genome shotgun (WGS) entry which is preliminary data.</text>
</comment>
<dbReference type="Pfam" id="PF13424">
    <property type="entry name" value="TPR_12"/>
    <property type="match status" value="2"/>
</dbReference>
<sequence>MKQHTTLAFRNLMGIALSFVLLYAQPAFAIKGQKPNFLLVDTLIHKAPNTAFLQLKQTLREALKKEDFLTVGLCYQQIGGLFYAQAAYAQAINYYYKADQVFRQENAGLQLAGNLNKIGETYYYARQYRIALEKFQEALKLYQQSGNTKGVAASYGLIGQTYEKTRDYLSAMKYQQLALAAYHKEKNQTGIAKIYENIGSIYEDKPHLDSALKYYTLALDGNAKEKNYHGQIEIINNIGDVYRKTGRYPEALKYTRKAESMAKDMNDQYQLSSAYRDLSKTFDLMKQYDSAYHYSELGRDIFLKIFTEDNNKQLALVQTLFEIQQKDDAIAQFEQEKSADRILLIATILIIILLLCLAASVISRQRLKLRNEQQLNEQNQRLFETQNEAIKDALELKSKELTSTTLHTIQSNQFLEELRSTIETLLKDDKRDQKKALQQLMQRINQNINQDQHWKDFSRMFEQIHQTFFDHLKAHCDDLTANDIRLVALIKMNLSSKDMAILFGISQDSLRVARYRLRKKLNLPQGENLSTFIQTL</sequence>
<evidence type="ECO:0000256" key="4">
    <source>
        <dbReference type="ARBA" id="ARBA00022803"/>
    </source>
</evidence>
<dbReference type="SUPFAM" id="SSF48452">
    <property type="entry name" value="TPR-like"/>
    <property type="match status" value="1"/>
</dbReference>
<dbReference type="InterPro" id="IPR016032">
    <property type="entry name" value="Sig_transdc_resp-reg_C-effctor"/>
</dbReference>
<evidence type="ECO:0000256" key="5">
    <source>
        <dbReference type="ARBA" id="ARBA00038253"/>
    </source>
</evidence>
<accession>A0ABR6F0P5</accession>
<dbReference type="SMART" id="SM00028">
    <property type="entry name" value="TPR"/>
    <property type="match status" value="5"/>
</dbReference>
<reference evidence="8 9" key="1">
    <citation type="submission" date="2019-11" db="EMBL/GenBank/DDBJ databases">
        <title>Description of Pedobacter sp. LMG 31462T.</title>
        <authorList>
            <person name="Carlier A."/>
            <person name="Qi S."/>
            <person name="Vandamme P."/>
        </authorList>
    </citation>
    <scope>NUCLEOTIDE SEQUENCE [LARGE SCALE GENOMIC DNA]</scope>
    <source>
        <strain evidence="8 9">LMG 31462</strain>
    </source>
</reference>
<keyword evidence="9" id="KW-1185">Reference proteome</keyword>